<comment type="caution">
    <text evidence="2">The sequence shown here is derived from an EMBL/GenBank/DDBJ whole genome shotgun (WGS) entry which is preliminary data.</text>
</comment>
<evidence type="ECO:0000256" key="1">
    <source>
        <dbReference type="SAM" id="MobiDB-lite"/>
    </source>
</evidence>
<evidence type="ECO:0000313" key="2">
    <source>
        <dbReference type="EMBL" id="KAF4742201.1"/>
    </source>
</evidence>
<name>A0A7J6TBB2_PEROL</name>
<accession>A0A7J6TBB2</accession>
<feature type="region of interest" description="Disordered" evidence="1">
    <location>
        <begin position="71"/>
        <end position="90"/>
    </location>
</feature>
<dbReference type="EMBL" id="JABANM010008685">
    <property type="protein sequence ID" value="KAF4742201.1"/>
    <property type="molecule type" value="Genomic_DNA"/>
</dbReference>
<evidence type="ECO:0000313" key="3">
    <source>
        <dbReference type="Proteomes" id="UP000574390"/>
    </source>
</evidence>
<feature type="non-terminal residue" evidence="2">
    <location>
        <position position="1"/>
    </location>
</feature>
<protein>
    <submittedName>
        <fullName evidence="2">Uncharacterized protein</fullName>
    </submittedName>
</protein>
<feature type="compositionally biased region" description="Polar residues" evidence="1">
    <location>
        <begin position="71"/>
        <end position="87"/>
    </location>
</feature>
<proteinExistence type="predicted"/>
<sequence>MQQPDTHHPHHLSSGRTSMMMMKSCTHGASRVPNVQQPCSAWMADIRGKLEVRLDNVVQLMMDDITMVMENSRNTTADGGETASSPSKEYVDRATSPIISSSSQYDAPLGSSTSDVPDVSRIRNTTVALLFEASASAAASPTVDGPTPVGGGGYDDGKEAVMRVDRILRGWLSETLPLKEVVVESLLAAAAPNVHYA</sequence>
<reference evidence="2 3" key="1">
    <citation type="submission" date="2020-04" db="EMBL/GenBank/DDBJ databases">
        <title>Perkinsus olseni comparative genomics.</title>
        <authorList>
            <person name="Bogema D.R."/>
        </authorList>
    </citation>
    <scope>NUCLEOTIDE SEQUENCE [LARGE SCALE GENOMIC DNA]</scope>
    <source>
        <strain evidence="2">ATCC PRA-205</strain>
    </source>
</reference>
<organism evidence="2 3">
    <name type="scientific">Perkinsus olseni</name>
    <name type="common">Perkinsus atlanticus</name>
    <dbReference type="NCBI Taxonomy" id="32597"/>
    <lineage>
        <taxon>Eukaryota</taxon>
        <taxon>Sar</taxon>
        <taxon>Alveolata</taxon>
        <taxon>Perkinsozoa</taxon>
        <taxon>Perkinsea</taxon>
        <taxon>Perkinsida</taxon>
        <taxon>Perkinsidae</taxon>
        <taxon>Perkinsus</taxon>
    </lineage>
</organism>
<dbReference type="AlphaFoldDB" id="A0A7J6TBB2"/>
<dbReference type="Proteomes" id="UP000574390">
    <property type="component" value="Unassembled WGS sequence"/>
</dbReference>
<gene>
    <name evidence="2" type="ORF">FOZ62_007860</name>
</gene>